<protein>
    <submittedName>
        <fullName evidence="2">Uncharacterized protein</fullName>
    </submittedName>
</protein>
<dbReference type="AlphaFoldDB" id="A0A445CLA2"/>
<organism evidence="2 3">
    <name type="scientific">Arachis hypogaea</name>
    <name type="common">Peanut</name>
    <dbReference type="NCBI Taxonomy" id="3818"/>
    <lineage>
        <taxon>Eukaryota</taxon>
        <taxon>Viridiplantae</taxon>
        <taxon>Streptophyta</taxon>
        <taxon>Embryophyta</taxon>
        <taxon>Tracheophyta</taxon>
        <taxon>Spermatophyta</taxon>
        <taxon>Magnoliopsida</taxon>
        <taxon>eudicotyledons</taxon>
        <taxon>Gunneridae</taxon>
        <taxon>Pentapetalae</taxon>
        <taxon>rosids</taxon>
        <taxon>fabids</taxon>
        <taxon>Fabales</taxon>
        <taxon>Fabaceae</taxon>
        <taxon>Papilionoideae</taxon>
        <taxon>50 kb inversion clade</taxon>
        <taxon>dalbergioids sensu lato</taxon>
        <taxon>Dalbergieae</taxon>
        <taxon>Pterocarpus clade</taxon>
        <taxon>Arachis</taxon>
    </lineage>
</organism>
<reference evidence="2 3" key="1">
    <citation type="submission" date="2019-01" db="EMBL/GenBank/DDBJ databases">
        <title>Sequencing of cultivated peanut Arachis hypogaea provides insights into genome evolution and oil improvement.</title>
        <authorList>
            <person name="Chen X."/>
        </authorList>
    </citation>
    <scope>NUCLEOTIDE SEQUENCE [LARGE SCALE GENOMIC DNA]</scope>
    <source>
        <strain evidence="3">cv. Fuhuasheng</strain>
        <tissue evidence="2">Leaves</tissue>
    </source>
</reference>
<keyword evidence="3" id="KW-1185">Reference proteome</keyword>
<evidence type="ECO:0000256" key="1">
    <source>
        <dbReference type="SAM" id="Phobius"/>
    </source>
</evidence>
<keyword evidence="1" id="KW-0472">Membrane</keyword>
<accession>A0A445CLA2</accession>
<name>A0A445CLA2_ARAHY</name>
<feature type="transmembrane region" description="Helical" evidence="1">
    <location>
        <begin position="20"/>
        <end position="38"/>
    </location>
</feature>
<sequence length="104" mass="11903">MKESAFNSKSPTMATLIGCQYYYLLFLLWLISSVTFFLDIHTNHLRKQILFLLYNNICNVDVYRPMSTSLAQCWDQFNPIVIIPLVSLCANLPTTQIIALASHS</sequence>
<evidence type="ECO:0000313" key="3">
    <source>
        <dbReference type="Proteomes" id="UP000289738"/>
    </source>
</evidence>
<proteinExistence type="predicted"/>
<comment type="caution">
    <text evidence="2">The sequence shown here is derived from an EMBL/GenBank/DDBJ whole genome shotgun (WGS) entry which is preliminary data.</text>
</comment>
<dbReference type="EMBL" id="SDMP01000006">
    <property type="protein sequence ID" value="RYR51710.1"/>
    <property type="molecule type" value="Genomic_DNA"/>
</dbReference>
<keyword evidence="1" id="KW-0812">Transmembrane</keyword>
<keyword evidence="1" id="KW-1133">Transmembrane helix</keyword>
<dbReference type="Proteomes" id="UP000289738">
    <property type="component" value="Chromosome A06"/>
</dbReference>
<gene>
    <name evidence="2" type="ORF">Ahy_A06g026692</name>
</gene>
<evidence type="ECO:0000313" key="2">
    <source>
        <dbReference type="EMBL" id="RYR51710.1"/>
    </source>
</evidence>
<dbReference type="Gramene" id="arahy.Tifrunner.gnm2.ann2.Ah06g114700.1">
    <property type="protein sequence ID" value="arahy.Tifrunner.gnm2.ann2.Ah06g114700.1-CDS-1"/>
    <property type="gene ID" value="arahy.Tifrunner.gnm2.ann2.Ah06g114700"/>
</dbReference>